<evidence type="ECO:0000256" key="3">
    <source>
        <dbReference type="SAM" id="Phobius"/>
    </source>
</evidence>
<feature type="transmembrane region" description="Helical" evidence="3">
    <location>
        <begin position="1944"/>
        <end position="1969"/>
    </location>
</feature>
<name>A0ABU0ZMK2_9ACTN</name>
<dbReference type="PANTHER" id="PTHR32305:SF17">
    <property type="entry name" value="TRNA NUCLEASE WAPA"/>
    <property type="match status" value="1"/>
</dbReference>
<sequence>MAASMVCGIPERAAAAPAENLSLAKERSTPVRPVSAPQAKPGLDEELALRGTPAVSWPAPGKAEVALKTAGASAAGTARVRAGALPVSVGAAKSAAARSATPAQVRVEMLPRRADGLLLRVNRADGVAAAGQIDLEVDYSSFRDAYGGDWATRLRLMALPECALSTPDLPECAGSPIATRNDGSGRLSGDVPVRAESGSGLFAVIAAASSGAGDFKATALSPSSTWSVGTSSGDFGWQYPMEVVPGLSGPQPTMELGYSSGGVDGRTSSTNNQPSWVGEGFSLDPGGYIERRYKSCGEDTGGGTNSGRKTGDLCWATDAGRSRSYDNAVMSLNGRGGELIRDDATGQWRTRVDDGTKVELLTGAGNGDDNGEYWRITTPDGTQYHFGKHKLTGWATGNELTNSVWTVPVFGNHSGEPCYKSTFDTAYCDQAWRWNLDYVVDRNGNTMSLFYGTEKNNYARNITATKVSSYVRGGWLKRVDYGQRDGEVYSKPAVARVLFTEADRCIPGTTCATSSPANWPDVPWDQACTSTTNCNNKFNPTFWTQKRLATVTTQVWGGTAFRNVDSWTLTHSYPSPGDGTRAGMWLASIQHKGLVGGEASLPPITFDGIQLNNRVDGVDGIPPMNWFRVNKINLDSGGEITVAYSPKDCAVPGDVPVPDSNTRRCHPSRWTPEGQTGDRLDWFNKYVVTEVTEVDRTTGLPPVVTRIEYPNTPAWRFDEADGMVPDNKKSWSQWRGYDRIRVQKGPVGGLRSVTESLYFRGMDGDRTASGGKKEVWITDSTGTRLRDSDQFANTARENTKYTAGGAVQEREITDPWLSAATATRTRSWGTTQAFRVEEGKVRQSQAKGAGAWQNTGSENVYDAQGTVLRSNDLNDVSNPDDDTCTRYWYTKNESLWIINLPYRVETVAVNCDTTPVYPDDLISDVRHYYDGSTTLGAAPVRGEITRTEELSGWANGAPTYVTTKRASYDVFGRETETYDVRGARTTTAYTPAGGGPVTQIDVTNALGHRNRTIYEPAWAEETATLDADDRRTELRYDPLGRLTKVWLPGRSTSQTPNAEYSYLVRTTGANAVTSRTLQPNGDYETEYELYDGLMRPRQTQEPAPGGGRILNDKVYDSRGLVVKENGPYYNDAPPGADVVVADDQTMPAQIRTVYDDQERPTNVMLMVDGVEKWRTTHTYDTNRHDVDPPDGDTPTTRITDVEGNLVELRSYHGASPTGTYDSTKYTYTNRGQLATVTDAAGNLWRYGYDLRGLRIRSEEPDRGGTDFTFTDAGDVATARDARGATIAYAYDILGRQTGTFDGSPSGARRTSRTYDTLADGTPARGSQISATRYVGTSAYVSETTGFDAAGRPTGSRITIPASEGALAGTYEFTQTYKVDGSSATMNVPAAGGLPAEQLATGYDNLGQATTFSGASGYVTATEYTQFGELRQMTLSSGGPAARLGYEYEYGTHRMARAVISRDTAPQRVADLAYGYDPAGNITSIADRAEGAAETQCFRYDHLRRLTEAWTPTSGECGAAPSAGALGGPAPYWHSWTFDKTGNRLSETRTAPGGARTTSAYTYPAAGQDRPHAVSRVTTTGPDGTAQVEEFGYDAAGNTATRRKGTGGQTLTWDAEGKVSSITKGGATTSFLYDAGGNRLIRRDAGGTTLYLAETELRLASDGTVTGTRYYSFAGRTIAVRTSADKALHWLGLDHHGTPEIAIEATGQDVKRRRHTPYGEVRGVAGAWPGEKSFVGGTADPTGLIHLGAREYDPTLGRFISVDPVIDHQEPQQINSYTYANNNPVTYADPNGDRWVITTRHVKKMTVRKVTEKQPYWVKFWVAVTTWEPVKWVTKIPFLGSLVKWGWKQVTTLVERSKQLWRTIEKTIREWDTQVERIKTWVKDEVKKAWKKASPHINRIKKRAESIAKGAGKMARSAGRGLAKAAKWAGNQMKPGGAGWKLLKLGLAIGAFTPFCSAICAVGAAAMTVVDMSIALKDRKFRTAGWEAAGLVTFGLGRAAKVGMDSARAAQTAARAMPRDAAGRVDMLTRANATIANGERTEASIGGTDGALFVKDAVSFAGEMVGGEKGEKFFDMG</sequence>
<gene>
    <name evidence="5" type="ORF">RB614_27415</name>
</gene>
<keyword evidence="1" id="KW-0677">Repeat</keyword>
<reference evidence="5 6" key="1">
    <citation type="submission" date="2023-08" db="EMBL/GenBank/DDBJ databases">
        <title>Phytohabitans sansha sp. nov., isolated from marine sediment.</title>
        <authorList>
            <person name="Zhao Y."/>
            <person name="Yi K."/>
        </authorList>
    </citation>
    <scope>NUCLEOTIDE SEQUENCE [LARGE SCALE GENOMIC DNA]</scope>
    <source>
        <strain evidence="5 6">ZYX-F-186</strain>
    </source>
</reference>
<dbReference type="NCBIfam" id="TIGR01643">
    <property type="entry name" value="YD_repeat_2x"/>
    <property type="match status" value="1"/>
</dbReference>
<dbReference type="RefSeq" id="WP_308715531.1">
    <property type="nucleotide sequence ID" value="NZ_JAVHUY010000029.1"/>
</dbReference>
<evidence type="ECO:0000313" key="5">
    <source>
        <dbReference type="EMBL" id="MDQ7908261.1"/>
    </source>
</evidence>
<feature type="compositionally biased region" description="Polar residues" evidence="2">
    <location>
        <begin position="266"/>
        <end position="275"/>
    </location>
</feature>
<keyword evidence="3" id="KW-1133">Transmembrane helix</keyword>
<organism evidence="5 6">
    <name type="scientific">Phytohabitans maris</name>
    <dbReference type="NCBI Taxonomy" id="3071409"/>
    <lineage>
        <taxon>Bacteria</taxon>
        <taxon>Bacillati</taxon>
        <taxon>Actinomycetota</taxon>
        <taxon>Actinomycetes</taxon>
        <taxon>Micromonosporales</taxon>
        <taxon>Micromonosporaceae</taxon>
    </lineage>
</organism>
<accession>A0ABU0ZMK2</accession>
<dbReference type="PANTHER" id="PTHR32305">
    <property type="match status" value="1"/>
</dbReference>
<protein>
    <submittedName>
        <fullName evidence="5">RHS repeat-associated core domain-containing protein</fullName>
    </submittedName>
</protein>
<evidence type="ECO:0000256" key="1">
    <source>
        <dbReference type="ARBA" id="ARBA00022737"/>
    </source>
</evidence>
<dbReference type="InterPro" id="IPR022385">
    <property type="entry name" value="Rhs_assc_core"/>
</dbReference>
<dbReference type="Pfam" id="PF25023">
    <property type="entry name" value="TEN_YD-shell"/>
    <property type="match status" value="1"/>
</dbReference>
<keyword evidence="3" id="KW-0812">Transmembrane</keyword>
<proteinExistence type="predicted"/>
<evidence type="ECO:0000256" key="2">
    <source>
        <dbReference type="SAM" id="MobiDB-lite"/>
    </source>
</evidence>
<comment type="caution">
    <text evidence="5">The sequence shown here is derived from an EMBL/GenBank/DDBJ whole genome shotgun (WGS) entry which is preliminary data.</text>
</comment>
<evidence type="ECO:0000313" key="6">
    <source>
        <dbReference type="Proteomes" id="UP001230908"/>
    </source>
</evidence>
<feature type="domain" description="Teneurin-like YD-shell" evidence="4">
    <location>
        <begin position="1589"/>
        <end position="1784"/>
    </location>
</feature>
<dbReference type="NCBIfam" id="TIGR03696">
    <property type="entry name" value="Rhs_assc_core"/>
    <property type="match status" value="1"/>
</dbReference>
<dbReference type="InterPro" id="IPR056823">
    <property type="entry name" value="TEN-like_YD-shell"/>
</dbReference>
<feature type="region of interest" description="Disordered" evidence="2">
    <location>
        <begin position="262"/>
        <end position="281"/>
    </location>
</feature>
<keyword evidence="3" id="KW-0472">Membrane</keyword>
<dbReference type="Gene3D" id="2.180.10.10">
    <property type="entry name" value="RHS repeat-associated core"/>
    <property type="match status" value="1"/>
</dbReference>
<dbReference type="EMBL" id="JAVHUY010000029">
    <property type="protein sequence ID" value="MDQ7908261.1"/>
    <property type="molecule type" value="Genomic_DNA"/>
</dbReference>
<evidence type="ECO:0000259" key="4">
    <source>
        <dbReference type="Pfam" id="PF25023"/>
    </source>
</evidence>
<dbReference type="InterPro" id="IPR006530">
    <property type="entry name" value="YD"/>
</dbReference>
<keyword evidence="6" id="KW-1185">Reference proteome</keyword>
<dbReference type="Proteomes" id="UP001230908">
    <property type="component" value="Unassembled WGS sequence"/>
</dbReference>
<dbReference type="InterPro" id="IPR050708">
    <property type="entry name" value="T6SS_VgrG/RHS"/>
</dbReference>